<dbReference type="OrthoDB" id="1163597at2759"/>
<name>A0A2I4F5W7_JUGRE</name>
<dbReference type="Proteomes" id="UP000235220">
    <property type="component" value="Chromosome 6"/>
</dbReference>
<dbReference type="GeneID" id="108995863"/>
<dbReference type="PANTHER" id="PTHR33067:SF32">
    <property type="entry name" value="ASPARTIC PEPTIDASE DDI1-TYPE DOMAIN-CONTAINING PROTEIN"/>
    <property type="match status" value="1"/>
</dbReference>
<gene>
    <name evidence="2" type="primary">LOC108995863</name>
</gene>
<sequence length="400" mass="45813">MATRVESFGPYFVCGGVDHLAQECLAFAEMRGMYEKQCNVLGMYKKPFAPFYDTYNPGSHNHPNFSWKSKNQKPAQPPSTYHTPYHASSSSRNSLEDAIHAFIEAQSKTNQKFESLIMQEVNSIVTRSDKSLHILTTDKSEDVEKDQSNDGAELPKETEVIKSSVKVPFSQTLKSGMRTLDSSNEILENLRQVKINLPLLHVIKHVHTYTKVLKDLYTVKRKHHVKKTTFLLEQLDLGEFKPISIMLQLADHSVKKPRGIVEDVLIQIDKFYYHVDFLILDTSSVVDSSSKILLILGRHFLATANALINCSNGLMKLSFGNMTLEVDIFHIGKHSIEDDECHQIYMIDVVIDEGLHTTHDYDPLEYFLVNSEFNTSRDSYDVVDICIIYYETQDYRTQSW</sequence>
<dbReference type="Gramene" id="Jr06_11400_p1">
    <property type="protein sequence ID" value="cds.Jr06_11400_p1"/>
    <property type="gene ID" value="Jr06_11400"/>
</dbReference>
<dbReference type="PANTHER" id="PTHR33067">
    <property type="entry name" value="RNA-DIRECTED DNA POLYMERASE-RELATED"/>
    <property type="match status" value="1"/>
</dbReference>
<protein>
    <submittedName>
        <fullName evidence="2">Uncharacterized protein LOC108995863</fullName>
    </submittedName>
</protein>
<dbReference type="Gene3D" id="2.40.70.10">
    <property type="entry name" value="Acid Proteases"/>
    <property type="match status" value="1"/>
</dbReference>
<dbReference type="InterPro" id="IPR021109">
    <property type="entry name" value="Peptidase_aspartic_dom_sf"/>
</dbReference>
<reference evidence="2" key="1">
    <citation type="submission" date="2025-08" db="UniProtKB">
        <authorList>
            <consortium name="RefSeq"/>
        </authorList>
    </citation>
    <scope>IDENTIFICATION</scope>
    <source>
        <tissue evidence="2">Leaves</tissue>
    </source>
</reference>
<dbReference type="RefSeq" id="XP_018827043.1">
    <property type="nucleotide sequence ID" value="XM_018971498.1"/>
</dbReference>
<organism evidence="1 2">
    <name type="scientific">Juglans regia</name>
    <name type="common">English walnut</name>
    <dbReference type="NCBI Taxonomy" id="51240"/>
    <lineage>
        <taxon>Eukaryota</taxon>
        <taxon>Viridiplantae</taxon>
        <taxon>Streptophyta</taxon>
        <taxon>Embryophyta</taxon>
        <taxon>Tracheophyta</taxon>
        <taxon>Spermatophyta</taxon>
        <taxon>Magnoliopsida</taxon>
        <taxon>eudicotyledons</taxon>
        <taxon>Gunneridae</taxon>
        <taxon>Pentapetalae</taxon>
        <taxon>rosids</taxon>
        <taxon>fabids</taxon>
        <taxon>Fagales</taxon>
        <taxon>Juglandaceae</taxon>
        <taxon>Juglans</taxon>
    </lineage>
</organism>
<evidence type="ECO:0000313" key="2">
    <source>
        <dbReference type="RefSeq" id="XP_018827043.1"/>
    </source>
</evidence>
<dbReference type="AlphaFoldDB" id="A0A2I4F5W7"/>
<proteinExistence type="predicted"/>
<accession>A0A2I4F5W7</accession>
<evidence type="ECO:0000313" key="1">
    <source>
        <dbReference type="Proteomes" id="UP000235220"/>
    </source>
</evidence>
<keyword evidence="1" id="KW-1185">Reference proteome</keyword>
<dbReference type="KEGG" id="jre:108995863"/>